<evidence type="ECO:0000313" key="2">
    <source>
        <dbReference type="EMBL" id="PNT29396.1"/>
    </source>
</evidence>
<reference evidence="2 3" key="1">
    <citation type="journal article" date="2006" name="Science">
        <title>The genome of black cottonwood, Populus trichocarpa (Torr. &amp; Gray).</title>
        <authorList>
            <person name="Tuskan G.A."/>
            <person name="Difazio S."/>
            <person name="Jansson S."/>
            <person name="Bohlmann J."/>
            <person name="Grigoriev I."/>
            <person name="Hellsten U."/>
            <person name="Putnam N."/>
            <person name="Ralph S."/>
            <person name="Rombauts S."/>
            <person name="Salamov A."/>
            <person name="Schein J."/>
            <person name="Sterck L."/>
            <person name="Aerts A."/>
            <person name="Bhalerao R.R."/>
            <person name="Bhalerao R.P."/>
            <person name="Blaudez D."/>
            <person name="Boerjan W."/>
            <person name="Brun A."/>
            <person name="Brunner A."/>
            <person name="Busov V."/>
            <person name="Campbell M."/>
            <person name="Carlson J."/>
            <person name="Chalot M."/>
            <person name="Chapman J."/>
            <person name="Chen G.L."/>
            <person name="Cooper D."/>
            <person name="Coutinho P.M."/>
            <person name="Couturier J."/>
            <person name="Covert S."/>
            <person name="Cronk Q."/>
            <person name="Cunningham R."/>
            <person name="Davis J."/>
            <person name="Degroeve S."/>
            <person name="Dejardin A."/>
            <person name="Depamphilis C."/>
            <person name="Detter J."/>
            <person name="Dirks B."/>
            <person name="Dubchak I."/>
            <person name="Duplessis S."/>
            <person name="Ehlting J."/>
            <person name="Ellis B."/>
            <person name="Gendler K."/>
            <person name="Goodstein D."/>
            <person name="Gribskov M."/>
            <person name="Grimwood J."/>
            <person name="Groover A."/>
            <person name="Gunter L."/>
            <person name="Hamberger B."/>
            <person name="Heinze B."/>
            <person name="Helariutta Y."/>
            <person name="Henrissat B."/>
            <person name="Holligan D."/>
            <person name="Holt R."/>
            <person name="Huang W."/>
            <person name="Islam-Faridi N."/>
            <person name="Jones S."/>
            <person name="Jones-Rhoades M."/>
            <person name="Jorgensen R."/>
            <person name="Joshi C."/>
            <person name="Kangasjarvi J."/>
            <person name="Karlsson J."/>
            <person name="Kelleher C."/>
            <person name="Kirkpatrick R."/>
            <person name="Kirst M."/>
            <person name="Kohler A."/>
            <person name="Kalluri U."/>
            <person name="Larimer F."/>
            <person name="Leebens-Mack J."/>
            <person name="Leple J.C."/>
            <person name="Locascio P."/>
            <person name="Lou Y."/>
            <person name="Lucas S."/>
            <person name="Martin F."/>
            <person name="Montanini B."/>
            <person name="Napoli C."/>
            <person name="Nelson D.R."/>
            <person name="Nelson C."/>
            <person name="Nieminen K."/>
            <person name="Nilsson O."/>
            <person name="Pereda V."/>
            <person name="Peter G."/>
            <person name="Philippe R."/>
            <person name="Pilate G."/>
            <person name="Poliakov A."/>
            <person name="Razumovskaya J."/>
            <person name="Richardson P."/>
            <person name="Rinaldi C."/>
            <person name="Ritland K."/>
            <person name="Rouze P."/>
            <person name="Ryaboy D."/>
            <person name="Schmutz J."/>
            <person name="Schrader J."/>
            <person name="Segerman B."/>
            <person name="Shin H."/>
            <person name="Siddiqui A."/>
            <person name="Sterky F."/>
            <person name="Terry A."/>
            <person name="Tsai C.J."/>
            <person name="Uberbacher E."/>
            <person name="Unneberg P."/>
            <person name="Vahala J."/>
            <person name="Wall K."/>
            <person name="Wessler S."/>
            <person name="Yang G."/>
            <person name="Yin T."/>
            <person name="Douglas C."/>
            <person name="Marra M."/>
            <person name="Sandberg G."/>
            <person name="Van de Peer Y."/>
            <person name="Rokhsar D."/>
        </authorList>
    </citation>
    <scope>NUCLEOTIDE SEQUENCE [LARGE SCALE GENOMIC DNA]</scope>
    <source>
        <strain evidence="3">cv. Nisqually</strain>
    </source>
</reference>
<evidence type="ECO:0000256" key="1">
    <source>
        <dbReference type="SAM" id="Phobius"/>
    </source>
</evidence>
<feature type="transmembrane region" description="Helical" evidence="1">
    <location>
        <begin position="62"/>
        <end position="82"/>
    </location>
</feature>
<dbReference type="AlphaFoldDB" id="A0A2K1ZVT2"/>
<gene>
    <name evidence="2" type="ORF">POPTR_006G026800</name>
</gene>
<dbReference type="EMBL" id="CM009295">
    <property type="protein sequence ID" value="PNT29396.1"/>
    <property type="molecule type" value="Genomic_DNA"/>
</dbReference>
<organism evidence="2 3">
    <name type="scientific">Populus trichocarpa</name>
    <name type="common">Western balsam poplar</name>
    <name type="synonym">Populus balsamifera subsp. trichocarpa</name>
    <dbReference type="NCBI Taxonomy" id="3694"/>
    <lineage>
        <taxon>Eukaryota</taxon>
        <taxon>Viridiplantae</taxon>
        <taxon>Streptophyta</taxon>
        <taxon>Embryophyta</taxon>
        <taxon>Tracheophyta</taxon>
        <taxon>Spermatophyta</taxon>
        <taxon>Magnoliopsida</taxon>
        <taxon>eudicotyledons</taxon>
        <taxon>Gunneridae</taxon>
        <taxon>Pentapetalae</taxon>
        <taxon>rosids</taxon>
        <taxon>fabids</taxon>
        <taxon>Malpighiales</taxon>
        <taxon>Salicaceae</taxon>
        <taxon>Saliceae</taxon>
        <taxon>Populus</taxon>
    </lineage>
</organism>
<name>A0A2K1ZVT2_POPTR</name>
<keyword evidence="1" id="KW-0812">Transmembrane</keyword>
<proteinExistence type="predicted"/>
<keyword evidence="1" id="KW-0472">Membrane</keyword>
<dbReference type="Proteomes" id="UP000006729">
    <property type="component" value="Chromosome 6"/>
</dbReference>
<evidence type="ECO:0000313" key="3">
    <source>
        <dbReference type="Proteomes" id="UP000006729"/>
    </source>
</evidence>
<keyword evidence="1" id="KW-1133">Transmembrane helix</keyword>
<sequence>MDDQFYICSYSATTRMKPSRIRVFKLLRTSNPCTLASSLDGGIYNSWQIFVGPVIHAPLAHLLVPTCKAFLSLFFPLVLPFLDSYRRQF</sequence>
<protein>
    <submittedName>
        <fullName evidence="2">Uncharacterized protein</fullName>
    </submittedName>
</protein>
<keyword evidence="3" id="KW-1185">Reference proteome</keyword>
<dbReference type="InParanoid" id="A0A2K1ZVT2"/>
<accession>A0A2K1ZVT2</accession>